<gene>
    <name evidence="1" type="ORF">ABS362_04410</name>
</gene>
<dbReference type="Proteomes" id="UP001476807">
    <property type="component" value="Unassembled WGS sequence"/>
</dbReference>
<name>A0ABV1RRM0_9BACT</name>
<dbReference type="EMBL" id="JBEOKT010000003">
    <property type="protein sequence ID" value="MER2996775.1"/>
    <property type="molecule type" value="Genomic_DNA"/>
</dbReference>
<sequence>MKDVENYLEFRIDTDKKLLYGKWLRDVTNQEYMAGLKQTYSLINSHNIVRWLQNSTLLQPRNLADQKWVAEEFGLLLTLSTIKYIAVVVPRESPHHNVLLSLRDKAYRIFGKTKFIELFDTEQEALAWLIPNLQFYRLPSTIHSI</sequence>
<reference evidence="1 2" key="1">
    <citation type="submission" date="2024-06" db="EMBL/GenBank/DDBJ databases">
        <title>Pontibacter populi HYL7-15.</title>
        <authorList>
            <person name="Kim M.K."/>
        </authorList>
    </citation>
    <scope>NUCLEOTIDE SEQUENCE [LARGE SCALE GENOMIC DNA]</scope>
    <source>
        <strain evidence="1 2">HYL7-15</strain>
    </source>
</reference>
<proteinExistence type="predicted"/>
<dbReference type="RefSeq" id="WP_350411105.1">
    <property type="nucleotide sequence ID" value="NZ_JBEOKT010000003.1"/>
</dbReference>
<keyword evidence="2" id="KW-1185">Reference proteome</keyword>
<accession>A0ABV1RRM0</accession>
<comment type="caution">
    <text evidence="1">The sequence shown here is derived from an EMBL/GenBank/DDBJ whole genome shotgun (WGS) entry which is preliminary data.</text>
</comment>
<organism evidence="1 2">
    <name type="scientific">Pontibacter populi</name>
    <dbReference type="NCBI Taxonomy" id="890055"/>
    <lineage>
        <taxon>Bacteria</taxon>
        <taxon>Pseudomonadati</taxon>
        <taxon>Bacteroidota</taxon>
        <taxon>Cytophagia</taxon>
        <taxon>Cytophagales</taxon>
        <taxon>Hymenobacteraceae</taxon>
        <taxon>Pontibacter</taxon>
    </lineage>
</organism>
<evidence type="ECO:0008006" key="3">
    <source>
        <dbReference type="Google" id="ProtNLM"/>
    </source>
</evidence>
<evidence type="ECO:0000313" key="2">
    <source>
        <dbReference type="Proteomes" id="UP001476807"/>
    </source>
</evidence>
<evidence type="ECO:0000313" key="1">
    <source>
        <dbReference type="EMBL" id="MER2996775.1"/>
    </source>
</evidence>
<protein>
    <recommendedName>
        <fullName evidence="3">STAS/SEC14 domain-containing protein</fullName>
    </recommendedName>
</protein>